<proteinExistence type="predicted"/>
<dbReference type="PIRSF" id="PIRSF002849">
    <property type="entry name" value="AAA_ATPase_chaperone_MoxR_prd"/>
    <property type="match status" value="1"/>
</dbReference>
<evidence type="ECO:0008006" key="5">
    <source>
        <dbReference type="Google" id="ProtNLM"/>
    </source>
</evidence>
<evidence type="ECO:0000259" key="2">
    <source>
        <dbReference type="Pfam" id="PF17863"/>
    </source>
</evidence>
<protein>
    <recommendedName>
        <fullName evidence="5">MoxR-like ATPase</fullName>
    </recommendedName>
</protein>
<name>A0ABN6EWV6_9BACT</name>
<dbReference type="Gene3D" id="3.40.50.300">
    <property type="entry name" value="P-loop containing nucleotide triphosphate hydrolases"/>
    <property type="match status" value="1"/>
</dbReference>
<dbReference type="Pfam" id="PF17863">
    <property type="entry name" value="AAA_lid_2"/>
    <property type="match status" value="1"/>
</dbReference>
<evidence type="ECO:0000313" key="4">
    <source>
        <dbReference type="Proteomes" id="UP001053296"/>
    </source>
</evidence>
<dbReference type="InterPro" id="IPR041628">
    <property type="entry name" value="ChlI/MoxR_AAA_lid"/>
</dbReference>
<dbReference type="Proteomes" id="UP001053296">
    <property type="component" value="Chromosome"/>
</dbReference>
<dbReference type="EMBL" id="AP024485">
    <property type="protein sequence ID" value="BCS89559.1"/>
    <property type="molecule type" value="Genomic_DNA"/>
</dbReference>
<dbReference type="PANTHER" id="PTHR42759">
    <property type="entry name" value="MOXR FAMILY PROTEIN"/>
    <property type="match status" value="1"/>
</dbReference>
<dbReference type="InterPro" id="IPR027417">
    <property type="entry name" value="P-loop_NTPase"/>
</dbReference>
<dbReference type="InterPro" id="IPR050764">
    <property type="entry name" value="CbbQ/NirQ/NorQ/GpvN"/>
</dbReference>
<evidence type="ECO:0000313" key="3">
    <source>
        <dbReference type="EMBL" id="BCS89559.1"/>
    </source>
</evidence>
<evidence type="ECO:0000259" key="1">
    <source>
        <dbReference type="Pfam" id="PF07726"/>
    </source>
</evidence>
<dbReference type="Gene3D" id="1.10.8.80">
    <property type="entry name" value="Magnesium chelatase subunit I, C-Terminal domain"/>
    <property type="match status" value="1"/>
</dbReference>
<dbReference type="InterPro" id="IPR011703">
    <property type="entry name" value="ATPase_AAA-3"/>
</dbReference>
<dbReference type="Pfam" id="PF07726">
    <property type="entry name" value="AAA_3"/>
    <property type="match status" value="1"/>
</dbReference>
<gene>
    <name evidence="3" type="ORF">PSDVSF_28010</name>
</gene>
<sequence length="277" mass="30848">MLEGVPGTAKTLLVQTLATTLSMDSCRIQMTADRLPNEITGSSVFHPDDKEFTFKPGPVFTNFLLADELNRASPKTQSALLEAMQECTVSQDKTTHPLPDPFMVFATQNPVDQDGTYPLPLAQLDRFMFKIIIDYPDVEAEKRMLNSHHATAGLRDRGELGINPVLSAEELLEAREVIRSTFVRDEVVEYVQSLMAATRDEDLLSVGASPRAGLMLMMGAKSIARFAGRDYVIPDDVKEVFCPAMRHRVVRAPMAEIEEIEPDEILTNILETVKVPR</sequence>
<feature type="domain" description="ATPase AAA-3" evidence="1">
    <location>
        <begin position="1"/>
        <end position="129"/>
    </location>
</feature>
<organism evidence="3 4">
    <name type="scientific">Pseudodesulfovibrio sediminis</name>
    <dbReference type="NCBI Taxonomy" id="2810563"/>
    <lineage>
        <taxon>Bacteria</taxon>
        <taxon>Pseudomonadati</taxon>
        <taxon>Thermodesulfobacteriota</taxon>
        <taxon>Desulfovibrionia</taxon>
        <taxon>Desulfovibrionales</taxon>
        <taxon>Desulfovibrionaceae</taxon>
    </lineage>
</organism>
<accession>A0ABN6EWV6</accession>
<dbReference type="SUPFAM" id="SSF52540">
    <property type="entry name" value="P-loop containing nucleoside triphosphate hydrolases"/>
    <property type="match status" value="1"/>
</dbReference>
<dbReference type="PANTHER" id="PTHR42759:SF1">
    <property type="entry name" value="MAGNESIUM-CHELATASE SUBUNIT CHLD"/>
    <property type="match status" value="1"/>
</dbReference>
<keyword evidence="4" id="KW-1185">Reference proteome</keyword>
<reference evidence="3" key="1">
    <citation type="journal article" date="2022" name="Arch. Microbiol.">
        <title>Pseudodesulfovibrio sediminis sp. nov., a mesophilic and neutrophilic sulfate-reducing bacterium isolated from sediment of a brackish lake.</title>
        <authorList>
            <person name="Takahashi A."/>
            <person name="Kojima H."/>
            <person name="Watanabe M."/>
            <person name="Fukui M."/>
        </authorList>
    </citation>
    <scope>NUCLEOTIDE SEQUENCE</scope>
    <source>
        <strain evidence="3">SF6</strain>
    </source>
</reference>
<feature type="domain" description="ChlI/MoxR AAA lid" evidence="2">
    <location>
        <begin position="197"/>
        <end position="268"/>
    </location>
</feature>